<gene>
    <name evidence="2" type="ORF">B0A50_04895</name>
</gene>
<dbReference type="Proteomes" id="UP000308549">
    <property type="component" value="Unassembled WGS sequence"/>
</dbReference>
<keyword evidence="3" id="KW-1185">Reference proteome</keyword>
<dbReference type="AlphaFoldDB" id="A0A4U0TZF9"/>
<reference evidence="2 3" key="1">
    <citation type="submission" date="2017-03" db="EMBL/GenBank/DDBJ databases">
        <title>Genomes of endolithic fungi from Antarctica.</title>
        <authorList>
            <person name="Coleine C."/>
            <person name="Masonjones S."/>
            <person name="Stajich J.E."/>
        </authorList>
    </citation>
    <scope>NUCLEOTIDE SEQUENCE [LARGE SCALE GENOMIC DNA]</scope>
    <source>
        <strain evidence="2 3">CCFEE 6315</strain>
    </source>
</reference>
<protein>
    <submittedName>
        <fullName evidence="2">Uncharacterized protein</fullName>
    </submittedName>
</protein>
<feature type="compositionally biased region" description="Polar residues" evidence="1">
    <location>
        <begin position="117"/>
        <end position="126"/>
    </location>
</feature>
<sequence length="451" mass="49828">MSGLHAQMTVTLPMETVMAIQNGPAVQDLLEAFRCDRPGPCLTVHEICQAVVEALESTPFRVVSAAASNKTTSLPPTPDSHEVPRSPFVDSASQYIEPATSRDKREKPSLGPETRSYEPSSPSVDSADQHIVLATPRTKPRPAAFERARPIYEPASPTDEPTSLTLPPVGRTCAPCPMLRPILRPYGRVCLGSRTIRVTIRDTKLNDMSFNVFLTDSFSGITERYAQSIGGSSARLVFSIEVGNILRHFWRDFEHVEGAGDVFGAVYGNWSEVGSLSPRSTFRDLGIIDDTVVFLEPQTTMTVTIRDTMHDEQKFELSHTVTLSSLVDGYAERVGQARDTMEFFGKYGQELREADMGSYLQILGIGDGSVLTVGPPAFQDVTITFRDAMGRKEHILCSNTASVEDLAELYLAKTNWTRYNVILASEHRGDLRWHCHKTLIDFGLRDGSVVQ</sequence>
<dbReference type="OrthoDB" id="3859961at2759"/>
<feature type="region of interest" description="Disordered" evidence="1">
    <location>
        <begin position="69"/>
        <end position="128"/>
    </location>
</feature>
<accession>A0A4U0TZF9</accession>
<organism evidence="2 3">
    <name type="scientific">Salinomyces thailandicus</name>
    <dbReference type="NCBI Taxonomy" id="706561"/>
    <lineage>
        <taxon>Eukaryota</taxon>
        <taxon>Fungi</taxon>
        <taxon>Dikarya</taxon>
        <taxon>Ascomycota</taxon>
        <taxon>Pezizomycotina</taxon>
        <taxon>Dothideomycetes</taxon>
        <taxon>Dothideomycetidae</taxon>
        <taxon>Mycosphaerellales</taxon>
        <taxon>Teratosphaeriaceae</taxon>
        <taxon>Salinomyces</taxon>
    </lineage>
</organism>
<proteinExistence type="predicted"/>
<name>A0A4U0TZF9_9PEZI</name>
<comment type="caution">
    <text evidence="2">The sequence shown here is derived from an EMBL/GenBank/DDBJ whole genome shotgun (WGS) entry which is preliminary data.</text>
</comment>
<dbReference type="EMBL" id="NAJL01000021">
    <property type="protein sequence ID" value="TKA27794.1"/>
    <property type="molecule type" value="Genomic_DNA"/>
</dbReference>
<evidence type="ECO:0000313" key="3">
    <source>
        <dbReference type="Proteomes" id="UP000308549"/>
    </source>
</evidence>
<evidence type="ECO:0000313" key="2">
    <source>
        <dbReference type="EMBL" id="TKA27794.1"/>
    </source>
</evidence>
<evidence type="ECO:0000256" key="1">
    <source>
        <dbReference type="SAM" id="MobiDB-lite"/>
    </source>
</evidence>